<dbReference type="AlphaFoldDB" id="A0A315ZVQ4"/>
<evidence type="ECO:0000313" key="17">
    <source>
        <dbReference type="Proteomes" id="UP000254051"/>
    </source>
</evidence>
<dbReference type="InterPro" id="IPR005467">
    <property type="entry name" value="His_kinase_dom"/>
</dbReference>
<dbReference type="InterPro" id="IPR036890">
    <property type="entry name" value="HATPase_C_sf"/>
</dbReference>
<evidence type="ECO:0000256" key="12">
    <source>
        <dbReference type="ARBA" id="ARBA00023136"/>
    </source>
</evidence>
<feature type="transmembrane region" description="Helical" evidence="14">
    <location>
        <begin position="35"/>
        <end position="52"/>
    </location>
</feature>
<dbReference type="SMART" id="SM00388">
    <property type="entry name" value="HisKA"/>
    <property type="match status" value="1"/>
</dbReference>
<keyword evidence="10 14" id="KW-1133">Transmembrane helix</keyword>
<name>A0A315ZVQ4_9FIRM</name>
<dbReference type="CDD" id="cd00082">
    <property type="entry name" value="HisKA"/>
    <property type="match status" value="1"/>
</dbReference>
<dbReference type="InterPro" id="IPR004358">
    <property type="entry name" value="Sig_transdc_His_kin-like_C"/>
</dbReference>
<feature type="transmembrane region" description="Helical" evidence="14">
    <location>
        <begin position="59"/>
        <end position="78"/>
    </location>
</feature>
<dbReference type="InterPro" id="IPR003594">
    <property type="entry name" value="HATPase_dom"/>
</dbReference>
<accession>A0A315ZVQ4</accession>
<dbReference type="SUPFAM" id="SSF47384">
    <property type="entry name" value="Homodimeric domain of signal transducing histidine kinase"/>
    <property type="match status" value="1"/>
</dbReference>
<dbReference type="PRINTS" id="PR00344">
    <property type="entry name" value="BCTRLSENSOR"/>
</dbReference>
<evidence type="ECO:0000256" key="7">
    <source>
        <dbReference type="ARBA" id="ARBA00022741"/>
    </source>
</evidence>
<gene>
    <name evidence="16" type="ORF">SAMN05216529_11029</name>
</gene>
<dbReference type="GO" id="GO:0000155">
    <property type="term" value="F:phosphorelay sensor kinase activity"/>
    <property type="evidence" value="ECO:0007669"/>
    <property type="project" value="InterPro"/>
</dbReference>
<protein>
    <recommendedName>
        <fullName evidence="3">histidine kinase</fullName>
        <ecNumber evidence="3">2.7.13.3</ecNumber>
    </recommendedName>
</protein>
<dbReference type="PANTHER" id="PTHR45569">
    <property type="entry name" value="SENSOR PROTEIN KDPD"/>
    <property type="match status" value="1"/>
</dbReference>
<feature type="coiled-coil region" evidence="13">
    <location>
        <begin position="108"/>
        <end position="135"/>
    </location>
</feature>
<feature type="transmembrane region" description="Helical" evidence="14">
    <location>
        <begin position="9"/>
        <end position="29"/>
    </location>
</feature>
<keyword evidence="8 16" id="KW-0418">Kinase</keyword>
<keyword evidence="11" id="KW-0902">Two-component regulatory system</keyword>
<dbReference type="GO" id="GO:0005524">
    <property type="term" value="F:ATP binding"/>
    <property type="evidence" value="ECO:0007669"/>
    <property type="project" value="UniProtKB-KW"/>
</dbReference>
<dbReference type="EC" id="2.7.13.3" evidence="3"/>
<sequence>MKKNLAKNLIITLLCLVISTALSFLFFYLGNKHSVNIALFYILALIIIALNTDGYMYGIVASFFCVAAVNTFFTYPFFKMDFTLDGYPVTFFGMLTITVITCTATTALKLQKTALDEREKKLAEVEKERIRANLLRAVSHDLRTPLTSIIGSSASYMEDYENLTESERLELVSNINEDANWLLNIVENLLTVTRIQNNCGKVKKSPEVVEEVVSEAISRVRKRYPELKVSVKMPEAPLTIPMDAILIEQVLINLIENAFVHSNSRKPVELIIENYEDRVSFTIRDYGIGIDESHLPFIFAGTYNNSRTDRRRGMGIGLSICHTIITAHSGTISAANHEDGAELTFILFKEKVDEYDV</sequence>
<reference evidence="17" key="1">
    <citation type="submission" date="2017-07" db="EMBL/GenBank/DDBJ databases">
        <authorList>
            <person name="Varghese N."/>
            <person name="Submissions S."/>
        </authorList>
    </citation>
    <scope>NUCLEOTIDE SEQUENCE [LARGE SCALE GENOMIC DNA]</scope>
    <source>
        <strain evidence="17">NLAE-zl-C134</strain>
    </source>
</reference>
<evidence type="ECO:0000313" key="16">
    <source>
        <dbReference type="EMBL" id="SUQ15127.1"/>
    </source>
</evidence>
<dbReference type="InterPro" id="IPR003661">
    <property type="entry name" value="HisK_dim/P_dom"/>
</dbReference>
<keyword evidence="9" id="KW-0067">ATP-binding</keyword>
<keyword evidence="13" id="KW-0175">Coiled coil</keyword>
<keyword evidence="17" id="KW-1185">Reference proteome</keyword>
<dbReference type="InterPro" id="IPR036097">
    <property type="entry name" value="HisK_dim/P_sf"/>
</dbReference>
<dbReference type="SMART" id="SM00387">
    <property type="entry name" value="HATPase_c"/>
    <property type="match status" value="1"/>
</dbReference>
<dbReference type="OrthoDB" id="9806130at2"/>
<dbReference type="Gene3D" id="1.10.287.130">
    <property type="match status" value="1"/>
</dbReference>
<dbReference type="Pfam" id="PF13493">
    <property type="entry name" value="DUF4118"/>
    <property type="match status" value="1"/>
</dbReference>
<evidence type="ECO:0000256" key="4">
    <source>
        <dbReference type="ARBA" id="ARBA00022553"/>
    </source>
</evidence>
<feature type="domain" description="Histidine kinase" evidence="15">
    <location>
        <begin position="137"/>
        <end position="351"/>
    </location>
</feature>
<dbReference type="SUPFAM" id="SSF55874">
    <property type="entry name" value="ATPase domain of HSP90 chaperone/DNA topoisomerase II/histidine kinase"/>
    <property type="match status" value="1"/>
</dbReference>
<dbReference type="Proteomes" id="UP000254051">
    <property type="component" value="Unassembled WGS sequence"/>
</dbReference>
<organism evidence="16 17">
    <name type="scientific">Faecalicatena contorta</name>
    <dbReference type="NCBI Taxonomy" id="39482"/>
    <lineage>
        <taxon>Bacteria</taxon>
        <taxon>Bacillati</taxon>
        <taxon>Bacillota</taxon>
        <taxon>Clostridia</taxon>
        <taxon>Lachnospirales</taxon>
        <taxon>Lachnospiraceae</taxon>
        <taxon>Faecalicatena</taxon>
    </lineage>
</organism>
<dbReference type="Pfam" id="PF02518">
    <property type="entry name" value="HATPase_c"/>
    <property type="match status" value="1"/>
</dbReference>
<evidence type="ECO:0000256" key="3">
    <source>
        <dbReference type="ARBA" id="ARBA00012438"/>
    </source>
</evidence>
<feature type="transmembrane region" description="Helical" evidence="14">
    <location>
        <begin position="90"/>
        <end position="110"/>
    </location>
</feature>
<evidence type="ECO:0000256" key="1">
    <source>
        <dbReference type="ARBA" id="ARBA00000085"/>
    </source>
</evidence>
<dbReference type="GO" id="GO:0005886">
    <property type="term" value="C:plasma membrane"/>
    <property type="evidence" value="ECO:0007669"/>
    <property type="project" value="TreeGrafter"/>
</dbReference>
<evidence type="ECO:0000256" key="13">
    <source>
        <dbReference type="SAM" id="Coils"/>
    </source>
</evidence>
<evidence type="ECO:0000256" key="9">
    <source>
        <dbReference type="ARBA" id="ARBA00022840"/>
    </source>
</evidence>
<dbReference type="PANTHER" id="PTHR45569:SF1">
    <property type="entry name" value="SENSOR PROTEIN KDPD"/>
    <property type="match status" value="1"/>
</dbReference>
<proteinExistence type="predicted"/>
<evidence type="ECO:0000259" key="15">
    <source>
        <dbReference type="PROSITE" id="PS50109"/>
    </source>
</evidence>
<evidence type="ECO:0000256" key="11">
    <source>
        <dbReference type="ARBA" id="ARBA00023012"/>
    </source>
</evidence>
<dbReference type="InterPro" id="IPR052023">
    <property type="entry name" value="Histidine_kinase_KdpD"/>
</dbReference>
<keyword evidence="4" id="KW-0597">Phosphoprotein</keyword>
<dbReference type="PROSITE" id="PS50109">
    <property type="entry name" value="HIS_KIN"/>
    <property type="match status" value="1"/>
</dbReference>
<dbReference type="Pfam" id="PF00512">
    <property type="entry name" value="HisKA"/>
    <property type="match status" value="1"/>
</dbReference>
<evidence type="ECO:0000256" key="2">
    <source>
        <dbReference type="ARBA" id="ARBA00004141"/>
    </source>
</evidence>
<keyword evidence="6 14" id="KW-0812">Transmembrane</keyword>
<keyword evidence="5" id="KW-0808">Transferase</keyword>
<comment type="subcellular location">
    <subcellularLocation>
        <location evidence="2">Membrane</location>
        <topology evidence="2">Multi-pass membrane protein</topology>
    </subcellularLocation>
</comment>
<evidence type="ECO:0000256" key="6">
    <source>
        <dbReference type="ARBA" id="ARBA00022692"/>
    </source>
</evidence>
<dbReference type="EMBL" id="UHJJ01000010">
    <property type="protein sequence ID" value="SUQ15127.1"/>
    <property type="molecule type" value="Genomic_DNA"/>
</dbReference>
<dbReference type="Gene3D" id="3.30.565.10">
    <property type="entry name" value="Histidine kinase-like ATPase, C-terminal domain"/>
    <property type="match status" value="1"/>
</dbReference>
<keyword evidence="7" id="KW-0547">Nucleotide-binding</keyword>
<evidence type="ECO:0000256" key="14">
    <source>
        <dbReference type="SAM" id="Phobius"/>
    </source>
</evidence>
<keyword evidence="12 14" id="KW-0472">Membrane</keyword>
<dbReference type="Gene3D" id="1.20.120.620">
    <property type="entry name" value="Backbone structure of the membrane domain of e. Coli histidine kinase receptor kdpd"/>
    <property type="match status" value="1"/>
</dbReference>
<evidence type="ECO:0000256" key="5">
    <source>
        <dbReference type="ARBA" id="ARBA00022679"/>
    </source>
</evidence>
<comment type="catalytic activity">
    <reaction evidence="1">
        <text>ATP + protein L-histidine = ADP + protein N-phospho-L-histidine.</text>
        <dbReference type="EC" id="2.7.13.3"/>
    </reaction>
</comment>
<dbReference type="InterPro" id="IPR025201">
    <property type="entry name" value="KdpD_TM"/>
</dbReference>
<evidence type="ECO:0000256" key="10">
    <source>
        <dbReference type="ARBA" id="ARBA00022989"/>
    </source>
</evidence>
<dbReference type="InterPro" id="IPR038318">
    <property type="entry name" value="KdpD_sf"/>
</dbReference>
<evidence type="ECO:0000256" key="8">
    <source>
        <dbReference type="ARBA" id="ARBA00022777"/>
    </source>
</evidence>